<dbReference type="Gene3D" id="1.10.132.80">
    <property type="match status" value="1"/>
</dbReference>
<sequence>MPTWTGREPKYKTAEELANKIQEYFDTCGEIPVLRKQDGKDVALLDSKGQPVFKRVVPTTAGLAYFLGFASRQSLYDQTKRKDDPESLSYVIKRALLMIESHHEQSLSVSGAPVGSIFWLKAHRWIDKPEPERGDNTAPPIRILFSGKPDPADLDPETNDNLEISSPQPEAPSGD</sequence>
<dbReference type="Pfam" id="PF16677">
    <property type="entry name" value="GP3_package"/>
    <property type="match status" value="1"/>
</dbReference>
<name>G4W951_9CAUD</name>
<dbReference type="GeneID" id="14297445"/>
<evidence type="ECO:0000313" key="2">
    <source>
        <dbReference type="EMBL" id="ADX42539.1"/>
    </source>
</evidence>
<organism evidence="2 3">
    <name type="scientific">Tetrasphaera phage TJE1</name>
    <dbReference type="NCBI Taxonomy" id="981335"/>
    <lineage>
        <taxon>Viruses</taxon>
        <taxon>Duplodnaviria</taxon>
        <taxon>Heunggongvirae</taxon>
        <taxon>Uroviricota</taxon>
        <taxon>Caudoviricetes</taxon>
        <taxon>Tijeunavirus</taxon>
        <taxon>Tijeunavirus TJE1</taxon>
    </lineage>
</organism>
<dbReference type="KEGG" id="vg:14297445"/>
<evidence type="ECO:0000256" key="1">
    <source>
        <dbReference type="SAM" id="MobiDB-lite"/>
    </source>
</evidence>
<dbReference type="EMBL" id="HQ225832">
    <property type="protein sequence ID" value="ADX42539.1"/>
    <property type="molecule type" value="Genomic_DNA"/>
</dbReference>
<reference evidence="2 3" key="1">
    <citation type="journal article" date="2012" name="Virus Genes">
        <title>Isolation and complete genome sequence of a bacteriophage lysing Tetrasphaera jenkinsii, a filamentous bacteria responsible for bulking in activated sludge.</title>
        <authorList>
            <person name="Petrovski S."/>
            <person name="Tillett D."/>
            <person name="Seviour R.J."/>
        </authorList>
    </citation>
    <scope>NUCLEOTIDE SEQUENCE [LARGE SCALE GENOMIC DNA]</scope>
</reference>
<keyword evidence="3" id="KW-1185">Reference proteome</keyword>
<dbReference type="InterPro" id="IPR032066">
    <property type="entry name" value="GP3_package"/>
</dbReference>
<evidence type="ECO:0000313" key="3">
    <source>
        <dbReference type="Proteomes" id="UP000002653"/>
    </source>
</evidence>
<accession>G4W951</accession>
<proteinExistence type="predicted"/>
<dbReference type="Proteomes" id="UP000002653">
    <property type="component" value="Segment"/>
</dbReference>
<feature type="region of interest" description="Disordered" evidence="1">
    <location>
        <begin position="129"/>
        <end position="175"/>
    </location>
</feature>
<dbReference type="RefSeq" id="YP_007237931.1">
    <property type="nucleotide sequence ID" value="NC_019930.1"/>
</dbReference>
<protein>
    <submittedName>
        <fullName evidence="2">Uncharacterized protein</fullName>
    </submittedName>
</protein>